<dbReference type="EMBL" id="JAKRRX010000078">
    <property type="protein sequence ID" value="MCW8334867.1"/>
    <property type="molecule type" value="Genomic_DNA"/>
</dbReference>
<protein>
    <recommendedName>
        <fullName evidence="3">Porin</fullName>
    </recommendedName>
</protein>
<dbReference type="AlphaFoldDB" id="A0A9X3CFM9"/>
<comment type="caution">
    <text evidence="1">The sequence shown here is derived from an EMBL/GenBank/DDBJ whole genome shotgun (WGS) entry which is preliminary data.</text>
</comment>
<reference evidence="1" key="1">
    <citation type="submission" date="2022-02" db="EMBL/GenBank/DDBJ databases">
        <title>Vibrio sp. nov., a new bacterium isolated from Bohai sea, China.</title>
        <authorList>
            <person name="Yuan Y."/>
        </authorList>
    </citation>
    <scope>NUCLEOTIDE SEQUENCE</scope>
    <source>
        <strain evidence="1">DBSS07</strain>
    </source>
</reference>
<dbReference type="RefSeq" id="WP_265688194.1">
    <property type="nucleotide sequence ID" value="NZ_JAKRRX010000078.1"/>
</dbReference>
<evidence type="ECO:0000313" key="1">
    <source>
        <dbReference type="EMBL" id="MCW8334867.1"/>
    </source>
</evidence>
<name>A0A9X3CFM9_9VIBR</name>
<organism evidence="1 2">
    <name type="scientific">Vibrio paucivorans</name>
    <dbReference type="NCBI Taxonomy" id="2829489"/>
    <lineage>
        <taxon>Bacteria</taxon>
        <taxon>Pseudomonadati</taxon>
        <taxon>Pseudomonadota</taxon>
        <taxon>Gammaproteobacteria</taxon>
        <taxon>Vibrionales</taxon>
        <taxon>Vibrionaceae</taxon>
        <taxon>Vibrio</taxon>
    </lineage>
</organism>
<sequence>MDGWKHILAQMGVTSGIVVATLLSLQCHAVALGGQVNLEHRQFISDGLQGQDKGQSSVVLEPELYWEFGQGESSFTLTPFYRFDSMDDERSHGGIREALYLTYWDDYELRVGVGKVFWGVTESAHLVDVVNQTDAIEALDGEDKLGQPMVHFTAIKDWGTVDAMVLPYFRERTFAGVDGRLRPTIPVSDRVLYESSREEQHVDFVLRYAQMFGDWDVGVSYFNGTNRDPYYFLNQREGNQVSLDPYYAQMQQVGVDVQGIVGDWLLKLESIYRDSYDNHTGVVTGFEYTWVGPFESYWDVGFIAEYLYDSRGNNAQSVGQNDVFVGLRFALNDEDGTEVLTGITQDLDNSDVYSAKLEASSRITNQLKWRVDGWLFENETPDDLLYFARKDDFIEVSLEYYF</sequence>
<evidence type="ECO:0008006" key="3">
    <source>
        <dbReference type="Google" id="ProtNLM"/>
    </source>
</evidence>
<gene>
    <name evidence="1" type="ORF">MD483_13660</name>
</gene>
<accession>A0A9X3CFM9</accession>
<dbReference type="Proteomes" id="UP001155586">
    <property type="component" value="Unassembled WGS sequence"/>
</dbReference>
<proteinExistence type="predicted"/>
<evidence type="ECO:0000313" key="2">
    <source>
        <dbReference type="Proteomes" id="UP001155586"/>
    </source>
</evidence>
<keyword evidence="2" id="KW-1185">Reference proteome</keyword>